<keyword evidence="7" id="KW-1185">Reference proteome</keyword>
<dbReference type="CDD" id="cd07185">
    <property type="entry name" value="OmpA_C-like"/>
    <property type="match status" value="1"/>
</dbReference>
<dbReference type="InterPro" id="IPR036737">
    <property type="entry name" value="OmpA-like_sf"/>
</dbReference>
<dbReference type="InterPro" id="IPR050330">
    <property type="entry name" value="Bact_OuterMem_StrucFunc"/>
</dbReference>
<sequence length="335" mass="37020">MTTKLLLTGLALLALSCNKTGDKEKGNNQDTTKPEIVISENPNSTGKFDINAIPVSDKDLGVFPFFSIPENLQIINKKAVEKKFDRIFFPIDGVFQAVEGRSWKAGIEGATGVSDSWSLPYFEKSYDEAIKAVGGVKIYEGKVPTEEINRIKEQATYFGEDGSIDYWNNIVKVYVIRRANGDDVYIQLAGNTAGGNIQILQKEAFKQTITMLKADQIQKDLSDKGKAVLHINFDTDKATLKGDGKEAIAEIAKVLNADKNLKIAIHGYTDNTGDEKHNLQLSKQRAATVKQELIKSGIEVSRLTTEGFGQNSPIADNNSEEGKFQNRRVELIKDK</sequence>
<dbReference type="Proteomes" id="UP001204439">
    <property type="component" value="Unassembled WGS sequence"/>
</dbReference>
<dbReference type="PANTHER" id="PTHR30329:SF21">
    <property type="entry name" value="LIPOPROTEIN YIAD-RELATED"/>
    <property type="match status" value="1"/>
</dbReference>
<dbReference type="EMBL" id="JAMXLT020000039">
    <property type="protein sequence ID" value="MDW8550685.1"/>
    <property type="molecule type" value="Genomic_DNA"/>
</dbReference>
<evidence type="ECO:0000256" key="4">
    <source>
        <dbReference type="PROSITE-ProRule" id="PRU00473"/>
    </source>
</evidence>
<evidence type="ECO:0000256" key="3">
    <source>
        <dbReference type="ARBA" id="ARBA00023237"/>
    </source>
</evidence>
<evidence type="ECO:0000256" key="2">
    <source>
        <dbReference type="ARBA" id="ARBA00023136"/>
    </source>
</evidence>
<evidence type="ECO:0000259" key="5">
    <source>
        <dbReference type="PROSITE" id="PS51123"/>
    </source>
</evidence>
<protein>
    <submittedName>
        <fullName evidence="6">OmpA family protein</fullName>
    </submittedName>
</protein>
<keyword evidence="2 4" id="KW-0472">Membrane</keyword>
<comment type="caution">
    <text evidence="6">The sequence shown here is derived from an EMBL/GenBank/DDBJ whole genome shotgun (WGS) entry which is preliminary data.</text>
</comment>
<organism evidence="6 7">
    <name type="scientific">Epilithonimonas ginsengisoli</name>
    <dbReference type="NCBI Taxonomy" id="1245592"/>
    <lineage>
        <taxon>Bacteria</taxon>
        <taxon>Pseudomonadati</taxon>
        <taxon>Bacteroidota</taxon>
        <taxon>Flavobacteriia</taxon>
        <taxon>Flavobacteriales</taxon>
        <taxon>Weeksellaceae</taxon>
        <taxon>Chryseobacterium group</taxon>
        <taxon>Epilithonimonas</taxon>
    </lineage>
</organism>
<dbReference type="SUPFAM" id="SSF103088">
    <property type="entry name" value="OmpA-like"/>
    <property type="match status" value="1"/>
</dbReference>
<evidence type="ECO:0000313" key="6">
    <source>
        <dbReference type="EMBL" id="MDW8550685.1"/>
    </source>
</evidence>
<dbReference type="InterPro" id="IPR006665">
    <property type="entry name" value="OmpA-like"/>
</dbReference>
<accession>A0ABU4JLZ2</accession>
<dbReference type="PROSITE" id="PS51123">
    <property type="entry name" value="OMPA_2"/>
    <property type="match status" value="1"/>
</dbReference>
<evidence type="ECO:0000313" key="7">
    <source>
        <dbReference type="Proteomes" id="UP001204439"/>
    </source>
</evidence>
<gene>
    <name evidence="6" type="ORF">NG800_017290</name>
</gene>
<feature type="domain" description="OmpA-like" evidence="5">
    <location>
        <begin position="213"/>
        <end position="335"/>
    </location>
</feature>
<evidence type="ECO:0000256" key="1">
    <source>
        <dbReference type="ARBA" id="ARBA00004442"/>
    </source>
</evidence>
<proteinExistence type="predicted"/>
<dbReference type="PROSITE" id="PS51257">
    <property type="entry name" value="PROKAR_LIPOPROTEIN"/>
    <property type="match status" value="1"/>
</dbReference>
<dbReference type="Gene3D" id="3.30.1330.60">
    <property type="entry name" value="OmpA-like domain"/>
    <property type="match status" value="1"/>
</dbReference>
<dbReference type="RefSeq" id="WP_228391688.1">
    <property type="nucleotide sequence ID" value="NZ_JAMXLT020000039.1"/>
</dbReference>
<dbReference type="InterPro" id="IPR006664">
    <property type="entry name" value="OMP_bac"/>
</dbReference>
<dbReference type="PRINTS" id="PR01021">
    <property type="entry name" value="OMPADOMAIN"/>
</dbReference>
<reference evidence="6 7" key="1">
    <citation type="submission" date="2023-11" db="EMBL/GenBank/DDBJ databases">
        <title>First isolation, identification, and characterization of non-pathogenic Epilithonimonas ginsengisoli isolated from diseased farmed rainbow trout (Oncorhynchus mykiss) in Chile.</title>
        <authorList>
            <person name="Miranda C.D."/>
            <person name="Irgang R."/>
            <person name="Concha C."/>
            <person name="Rojas R."/>
            <person name="Avendano R."/>
        </authorList>
    </citation>
    <scope>NUCLEOTIDE SEQUENCE [LARGE SCALE GENOMIC DNA]</scope>
    <source>
        <strain evidence="6 7">FP99</strain>
    </source>
</reference>
<keyword evidence="3" id="KW-0998">Cell outer membrane</keyword>
<dbReference type="Pfam" id="PF00691">
    <property type="entry name" value="OmpA"/>
    <property type="match status" value="1"/>
</dbReference>
<dbReference type="PANTHER" id="PTHR30329">
    <property type="entry name" value="STATOR ELEMENT OF FLAGELLAR MOTOR COMPLEX"/>
    <property type="match status" value="1"/>
</dbReference>
<name>A0ABU4JLZ2_9FLAO</name>
<comment type="subcellular location">
    <subcellularLocation>
        <location evidence="1">Cell outer membrane</location>
    </subcellularLocation>
</comment>